<gene>
    <name evidence="6" type="ORF">EUX98_g3365</name>
</gene>
<reference evidence="6 7" key="1">
    <citation type="submission" date="2019-02" db="EMBL/GenBank/DDBJ databases">
        <title>Genome sequencing of the rare red list fungi Antrodiella citrinella (Flaviporus citrinellus).</title>
        <authorList>
            <person name="Buettner E."/>
            <person name="Kellner H."/>
        </authorList>
    </citation>
    <scope>NUCLEOTIDE SEQUENCE [LARGE SCALE GENOMIC DNA]</scope>
    <source>
        <strain evidence="6 7">DSM 108506</strain>
    </source>
</reference>
<keyword evidence="2" id="KW-0808">Transferase</keyword>
<dbReference type="Proteomes" id="UP000308730">
    <property type="component" value="Unassembled WGS sequence"/>
</dbReference>
<comment type="caution">
    <text evidence="6">The sequence shown here is derived from an EMBL/GenBank/DDBJ whole genome shotgun (WGS) entry which is preliminary data.</text>
</comment>
<dbReference type="CDD" id="cd04515">
    <property type="entry name" value="Alpha_kinase"/>
    <property type="match status" value="1"/>
</dbReference>
<dbReference type="PROSITE" id="PS51158">
    <property type="entry name" value="ALPHA_KINASE"/>
    <property type="match status" value="1"/>
</dbReference>
<dbReference type="GO" id="GO:0005524">
    <property type="term" value="F:ATP binding"/>
    <property type="evidence" value="ECO:0007669"/>
    <property type="project" value="InterPro"/>
</dbReference>
<feature type="compositionally biased region" description="Low complexity" evidence="4">
    <location>
        <begin position="117"/>
        <end position="141"/>
    </location>
</feature>
<dbReference type="OrthoDB" id="2802092at2759"/>
<dbReference type="EMBL" id="SGPM01000067">
    <property type="protein sequence ID" value="THH30819.1"/>
    <property type="molecule type" value="Genomic_DNA"/>
</dbReference>
<dbReference type="InterPro" id="IPR011009">
    <property type="entry name" value="Kinase-like_dom_sf"/>
</dbReference>
<dbReference type="Gene3D" id="3.20.200.10">
    <property type="entry name" value="MHCK/EF2 kinase"/>
    <property type="match status" value="1"/>
</dbReference>
<keyword evidence="1" id="KW-0723">Serine/threonine-protein kinase</keyword>
<feature type="domain" description="Alpha-type protein kinase" evidence="5">
    <location>
        <begin position="310"/>
        <end position="518"/>
    </location>
</feature>
<evidence type="ECO:0000256" key="3">
    <source>
        <dbReference type="ARBA" id="ARBA00022777"/>
    </source>
</evidence>
<protein>
    <recommendedName>
        <fullName evidence="5">Alpha-type protein kinase domain-containing protein</fullName>
    </recommendedName>
</protein>
<sequence>MANTIPCGRNNNIDDGCMRIFSAMVVTDDTVIVLCQLCKKLREAAPESAAQIESTYKQCDGCGVCGTRVTNPCGSCERQGHGMLNASRQEASDGRKLSMEQRIKRPLGGAAGPLFQSGSSGSPAAPASPSRSVSAPTSTSGHIGASANQQQLLNLRGNSGRKGFITINYECRRSDHPKSIDSLIGTGCNQYDEDITMFSLQEVILKSVNAKWTTNFHQPLTIDEVELRGPKNLSMESVDDMSMTLTEWYQKYSALTDSEEDEEFLVTPKRRRGQSTALKSMFRPDAPSTATPLVVAATNIGFTRISCFINEDTSQHDLIETTNTEMGTISRAPLVLSVADRGRTKDVYKLVISGSTYVAKKLVDIGNGRSSDIGFTDSLKFLSLDLIRLKRMAHFMGKFQSVAAEHGVETAKLLVSDAFIIKTKLHVDDVEHTAYLVEPLRMSTTVVKFSGTNTVAIGNDQKTVTAGAFAHYVLADTACQYLFVDIQGSYDIGMNMVLFDPMTHTPAGYTISCISMSL</sequence>
<evidence type="ECO:0000259" key="5">
    <source>
        <dbReference type="PROSITE" id="PS51158"/>
    </source>
</evidence>
<keyword evidence="3" id="KW-0418">Kinase</keyword>
<feature type="region of interest" description="Disordered" evidence="4">
    <location>
        <begin position="108"/>
        <end position="143"/>
    </location>
</feature>
<evidence type="ECO:0000313" key="6">
    <source>
        <dbReference type="EMBL" id="THH30819.1"/>
    </source>
</evidence>
<dbReference type="InterPro" id="IPR004166">
    <property type="entry name" value="a-kinase_dom"/>
</dbReference>
<accession>A0A4S4MWQ4</accession>
<evidence type="ECO:0000256" key="2">
    <source>
        <dbReference type="ARBA" id="ARBA00022679"/>
    </source>
</evidence>
<dbReference type="Pfam" id="PF02816">
    <property type="entry name" value="Alpha_kinase"/>
    <property type="match status" value="1"/>
</dbReference>
<organism evidence="6 7">
    <name type="scientific">Antrodiella citrinella</name>
    <dbReference type="NCBI Taxonomy" id="2447956"/>
    <lineage>
        <taxon>Eukaryota</taxon>
        <taxon>Fungi</taxon>
        <taxon>Dikarya</taxon>
        <taxon>Basidiomycota</taxon>
        <taxon>Agaricomycotina</taxon>
        <taxon>Agaricomycetes</taxon>
        <taxon>Polyporales</taxon>
        <taxon>Steccherinaceae</taxon>
        <taxon>Antrodiella</taxon>
    </lineage>
</organism>
<keyword evidence="7" id="KW-1185">Reference proteome</keyword>
<dbReference type="AlphaFoldDB" id="A0A4S4MWQ4"/>
<dbReference type="GO" id="GO:0004674">
    <property type="term" value="F:protein serine/threonine kinase activity"/>
    <property type="evidence" value="ECO:0007669"/>
    <property type="project" value="UniProtKB-KW"/>
</dbReference>
<evidence type="ECO:0000313" key="7">
    <source>
        <dbReference type="Proteomes" id="UP000308730"/>
    </source>
</evidence>
<evidence type="ECO:0000256" key="1">
    <source>
        <dbReference type="ARBA" id="ARBA00022527"/>
    </source>
</evidence>
<evidence type="ECO:0000256" key="4">
    <source>
        <dbReference type="SAM" id="MobiDB-lite"/>
    </source>
</evidence>
<proteinExistence type="predicted"/>
<name>A0A4S4MWQ4_9APHY</name>
<dbReference type="SUPFAM" id="SSF56112">
    <property type="entry name" value="Protein kinase-like (PK-like)"/>
    <property type="match status" value="1"/>
</dbReference>